<name>A0A699Y242_TANCI</name>
<sequence length="45" mass="5295">SRILIVKVRRDSKSGPEFTWEREDQMQKKYPHLFLNSAPMADTTS</sequence>
<feature type="non-terminal residue" evidence="1">
    <location>
        <position position="1"/>
    </location>
</feature>
<keyword evidence="1" id="KW-0808">Transferase</keyword>
<accession>A0A699Y242</accession>
<evidence type="ECO:0000313" key="1">
    <source>
        <dbReference type="EMBL" id="GFD61694.1"/>
    </source>
</evidence>
<proteinExistence type="predicted"/>
<dbReference type="GO" id="GO:0003964">
    <property type="term" value="F:RNA-directed DNA polymerase activity"/>
    <property type="evidence" value="ECO:0007669"/>
    <property type="project" value="UniProtKB-KW"/>
</dbReference>
<organism evidence="1">
    <name type="scientific">Tanacetum cinerariifolium</name>
    <name type="common">Dalmatian daisy</name>
    <name type="synonym">Chrysanthemum cinerariifolium</name>
    <dbReference type="NCBI Taxonomy" id="118510"/>
    <lineage>
        <taxon>Eukaryota</taxon>
        <taxon>Viridiplantae</taxon>
        <taxon>Streptophyta</taxon>
        <taxon>Embryophyta</taxon>
        <taxon>Tracheophyta</taxon>
        <taxon>Spermatophyta</taxon>
        <taxon>Magnoliopsida</taxon>
        <taxon>eudicotyledons</taxon>
        <taxon>Gunneridae</taxon>
        <taxon>Pentapetalae</taxon>
        <taxon>asterids</taxon>
        <taxon>campanulids</taxon>
        <taxon>Asterales</taxon>
        <taxon>Asteraceae</taxon>
        <taxon>Asteroideae</taxon>
        <taxon>Anthemideae</taxon>
        <taxon>Anthemidinae</taxon>
        <taxon>Tanacetum</taxon>
    </lineage>
</organism>
<keyword evidence="1" id="KW-0695">RNA-directed DNA polymerase</keyword>
<protein>
    <submittedName>
        <fullName evidence="1">Putative reverse transcriptase domain-containing protein</fullName>
    </submittedName>
</protein>
<keyword evidence="1" id="KW-0548">Nucleotidyltransferase</keyword>
<dbReference type="EMBL" id="BKCJ011899262">
    <property type="protein sequence ID" value="GFD61694.1"/>
    <property type="molecule type" value="Genomic_DNA"/>
</dbReference>
<gene>
    <name evidence="1" type="ORF">Tci_933663</name>
</gene>
<dbReference type="AlphaFoldDB" id="A0A699Y242"/>
<reference evidence="1" key="1">
    <citation type="journal article" date="2019" name="Sci. Rep.">
        <title>Draft genome of Tanacetum cinerariifolium, the natural source of mosquito coil.</title>
        <authorList>
            <person name="Yamashiro T."/>
            <person name="Shiraishi A."/>
            <person name="Satake H."/>
            <person name="Nakayama K."/>
        </authorList>
    </citation>
    <scope>NUCLEOTIDE SEQUENCE</scope>
</reference>
<comment type="caution">
    <text evidence="1">The sequence shown here is derived from an EMBL/GenBank/DDBJ whole genome shotgun (WGS) entry which is preliminary data.</text>
</comment>